<accession>A0A1T4P470</accession>
<dbReference type="Gene3D" id="3.10.180.10">
    <property type="entry name" value="2,3-Dihydroxybiphenyl 1,2-Dioxygenase, domain 1"/>
    <property type="match status" value="1"/>
</dbReference>
<protein>
    <submittedName>
        <fullName evidence="2">Catechol 2,3-dioxygenase</fullName>
    </submittedName>
</protein>
<dbReference type="InterPro" id="IPR037523">
    <property type="entry name" value="VOC_core"/>
</dbReference>
<sequence>MTLNHLNLTVNDVSDAVHFFQTYLGFKMADGHQPNDALSVLNGPDGFLLVLMHNRFNENGNSAYPDSFHIGFYLPDQATVHRTWQQLHDGGIALSETPRRIRKTFGFYFRYDNILIEITTASKE</sequence>
<evidence type="ECO:0000259" key="1">
    <source>
        <dbReference type="PROSITE" id="PS51819"/>
    </source>
</evidence>
<gene>
    <name evidence="2" type="ORF">SAMN04488128_1011902</name>
</gene>
<dbReference type="CDD" id="cd06587">
    <property type="entry name" value="VOC"/>
    <property type="match status" value="1"/>
</dbReference>
<dbReference type="GO" id="GO:0051213">
    <property type="term" value="F:dioxygenase activity"/>
    <property type="evidence" value="ECO:0007669"/>
    <property type="project" value="UniProtKB-KW"/>
</dbReference>
<name>A0A1T4P470_9BACT</name>
<dbReference type="Pfam" id="PF00903">
    <property type="entry name" value="Glyoxalase"/>
    <property type="match status" value="1"/>
</dbReference>
<dbReference type="RefSeq" id="WP_143312831.1">
    <property type="nucleotide sequence ID" value="NZ_FUWZ01000001.1"/>
</dbReference>
<dbReference type="InterPro" id="IPR029068">
    <property type="entry name" value="Glyas_Bleomycin-R_OHBP_Dase"/>
</dbReference>
<proteinExistence type="predicted"/>
<feature type="domain" description="VOC" evidence="1">
    <location>
        <begin position="2"/>
        <end position="121"/>
    </location>
</feature>
<organism evidence="2 3">
    <name type="scientific">Chitinophaga eiseniae</name>
    <dbReference type="NCBI Taxonomy" id="634771"/>
    <lineage>
        <taxon>Bacteria</taxon>
        <taxon>Pseudomonadati</taxon>
        <taxon>Bacteroidota</taxon>
        <taxon>Chitinophagia</taxon>
        <taxon>Chitinophagales</taxon>
        <taxon>Chitinophagaceae</taxon>
        <taxon>Chitinophaga</taxon>
    </lineage>
</organism>
<reference evidence="3" key="1">
    <citation type="submission" date="2017-02" db="EMBL/GenBank/DDBJ databases">
        <authorList>
            <person name="Varghese N."/>
            <person name="Submissions S."/>
        </authorList>
    </citation>
    <scope>NUCLEOTIDE SEQUENCE [LARGE SCALE GENOMIC DNA]</scope>
    <source>
        <strain evidence="3">DSM 22224</strain>
    </source>
</reference>
<keyword evidence="3" id="KW-1185">Reference proteome</keyword>
<dbReference type="Proteomes" id="UP000190367">
    <property type="component" value="Unassembled WGS sequence"/>
</dbReference>
<keyword evidence="2" id="KW-0560">Oxidoreductase</keyword>
<dbReference type="OrthoDB" id="1270449at2"/>
<dbReference type="InterPro" id="IPR004360">
    <property type="entry name" value="Glyas_Fos-R_dOase_dom"/>
</dbReference>
<dbReference type="InterPro" id="IPR051332">
    <property type="entry name" value="Fosfomycin_Res_Enzymes"/>
</dbReference>
<dbReference type="PROSITE" id="PS51819">
    <property type="entry name" value="VOC"/>
    <property type="match status" value="1"/>
</dbReference>
<dbReference type="AlphaFoldDB" id="A0A1T4P470"/>
<dbReference type="PANTHER" id="PTHR36113:SF3">
    <property type="entry name" value="SLL5075 PROTEIN"/>
    <property type="match status" value="1"/>
</dbReference>
<evidence type="ECO:0000313" key="3">
    <source>
        <dbReference type="Proteomes" id="UP000190367"/>
    </source>
</evidence>
<dbReference type="STRING" id="634771.SAMN04488128_1011902"/>
<evidence type="ECO:0000313" key="2">
    <source>
        <dbReference type="EMBL" id="SJZ86222.1"/>
    </source>
</evidence>
<keyword evidence="2" id="KW-0223">Dioxygenase</keyword>
<dbReference type="PANTHER" id="PTHR36113">
    <property type="entry name" value="LYASE, PUTATIVE-RELATED-RELATED"/>
    <property type="match status" value="1"/>
</dbReference>
<dbReference type="SUPFAM" id="SSF54593">
    <property type="entry name" value="Glyoxalase/Bleomycin resistance protein/Dihydroxybiphenyl dioxygenase"/>
    <property type="match status" value="1"/>
</dbReference>
<dbReference type="EMBL" id="FUWZ01000001">
    <property type="protein sequence ID" value="SJZ86222.1"/>
    <property type="molecule type" value="Genomic_DNA"/>
</dbReference>